<dbReference type="GO" id="GO:0032259">
    <property type="term" value="P:methylation"/>
    <property type="evidence" value="ECO:0007669"/>
    <property type="project" value="UniProtKB-KW"/>
</dbReference>
<dbReference type="Proteomes" id="UP000251923">
    <property type="component" value="Unassembled WGS sequence"/>
</dbReference>
<dbReference type="NCBIfam" id="NF004790">
    <property type="entry name" value="PRK06136.1"/>
    <property type="match status" value="1"/>
</dbReference>
<dbReference type="SUPFAM" id="SSF53790">
    <property type="entry name" value="Tetrapyrrole methylase"/>
    <property type="match status" value="1"/>
</dbReference>
<evidence type="ECO:0000313" key="2">
    <source>
        <dbReference type="Proteomes" id="UP000251923"/>
    </source>
</evidence>
<dbReference type="Gene3D" id="3.40.1010.10">
    <property type="entry name" value="Cobalt-precorrin-4 Transmethylase, Domain 1"/>
    <property type="match status" value="1"/>
</dbReference>
<dbReference type="InterPro" id="IPR035996">
    <property type="entry name" value="4pyrrol_Methylase_sf"/>
</dbReference>
<dbReference type="FunFam" id="3.40.1010.10:FF:000001">
    <property type="entry name" value="Siroheme synthase"/>
    <property type="match status" value="1"/>
</dbReference>
<dbReference type="Gene3D" id="3.30.950.10">
    <property type="entry name" value="Methyltransferase, Cobalt-precorrin-4 Transmethylase, Domain 2"/>
    <property type="match status" value="1"/>
</dbReference>
<proteinExistence type="predicted"/>
<dbReference type="NCBIfam" id="TIGR01469">
    <property type="entry name" value="cobA_cysG_Cterm"/>
    <property type="match status" value="1"/>
</dbReference>
<dbReference type="InterPro" id="IPR050161">
    <property type="entry name" value="Siro_Cobalamin_biosynth"/>
</dbReference>
<dbReference type="PANTHER" id="PTHR45790">
    <property type="entry name" value="SIROHEME SYNTHASE-RELATED"/>
    <property type="match status" value="1"/>
</dbReference>
<dbReference type="EMBL" id="QMHM01000007">
    <property type="protein sequence ID" value="RAV79756.1"/>
    <property type="molecule type" value="Genomic_DNA"/>
</dbReference>
<gene>
    <name evidence="1" type="primary">cobA</name>
    <name evidence="1" type="ORF">DBT54_04840</name>
</gene>
<dbReference type="GO" id="GO:0004851">
    <property type="term" value="F:uroporphyrin-III C-methyltransferase activity"/>
    <property type="evidence" value="ECO:0007669"/>
    <property type="project" value="UniProtKB-EC"/>
</dbReference>
<comment type="caution">
    <text evidence="1">The sequence shown here is derived from an EMBL/GenBank/DDBJ whole genome shotgun (WGS) entry which is preliminary data.</text>
</comment>
<dbReference type="PANTHER" id="PTHR45790:SF3">
    <property type="entry name" value="S-ADENOSYL-L-METHIONINE-DEPENDENT UROPORPHYRINOGEN III METHYLTRANSFERASE, CHLOROPLASTIC"/>
    <property type="match status" value="1"/>
</dbReference>
<dbReference type="EC" id="2.1.1.107" evidence="1"/>
<dbReference type="AlphaFoldDB" id="A0A2I1L9X5"/>
<dbReference type="Pfam" id="PF00590">
    <property type="entry name" value="TP_methylase"/>
    <property type="match status" value="1"/>
</dbReference>
<keyword evidence="1" id="KW-0808">Transferase</keyword>
<evidence type="ECO:0000313" key="1">
    <source>
        <dbReference type="EMBL" id="RAV79756.1"/>
    </source>
</evidence>
<dbReference type="GO" id="GO:0019354">
    <property type="term" value="P:siroheme biosynthetic process"/>
    <property type="evidence" value="ECO:0007669"/>
    <property type="project" value="InterPro"/>
</dbReference>
<organism evidence="1 2">
    <name type="scientific">Aerococcus urinae</name>
    <dbReference type="NCBI Taxonomy" id="1376"/>
    <lineage>
        <taxon>Bacteria</taxon>
        <taxon>Bacillati</taxon>
        <taxon>Bacillota</taxon>
        <taxon>Bacilli</taxon>
        <taxon>Lactobacillales</taxon>
        <taxon>Aerococcaceae</taxon>
        <taxon>Aerococcus</taxon>
    </lineage>
</organism>
<sequence length="345" mass="37420">MMATVRRILMTSGKVYLVGAGLGRLGNLSLAAYDCLQKADIIFYDRLINQNLLQVAPSSCLLVNVGKKPGNHSHSQEEITQQLIQASQEYQVIVRLKSGDPYLFGRGGEEAMALSEAGVDFAVIPGITSAIAGLAYAGIPATYRDKSSSLHIYTGQSRAGRTDLDYQAIAKSQGTRVFLMAVKALGDIVKGLIGAGLDEKTPMAAIEWAGRAQERYLVSDLGHMLDDCQAAQIKAPALFVLGEVVIDQQKLDFFSQAPLFGHQIAVSVQTPLTDCLALEDLGADLIFYPDPAAESSRQELAKTALKQADIMISQELLNPWQENLAAETLHFHGSVDDFIHHFSKQ</sequence>
<name>A0A2I1L9X5_9LACT</name>
<dbReference type="InterPro" id="IPR006366">
    <property type="entry name" value="CobA/CysG_C"/>
</dbReference>
<dbReference type="InterPro" id="IPR000878">
    <property type="entry name" value="4pyrrol_Mease"/>
</dbReference>
<dbReference type="InterPro" id="IPR014777">
    <property type="entry name" value="4pyrrole_Mease_sub1"/>
</dbReference>
<dbReference type="InterPro" id="IPR014776">
    <property type="entry name" value="4pyrrole_Mease_sub2"/>
</dbReference>
<dbReference type="CDD" id="cd11642">
    <property type="entry name" value="SUMT"/>
    <property type="match status" value="1"/>
</dbReference>
<keyword evidence="1" id="KW-0489">Methyltransferase</keyword>
<protein>
    <submittedName>
        <fullName evidence="1">Uroporphyrinogen-III C-methyltransferase</fullName>
        <ecNumber evidence="1">2.1.1.107</ecNumber>
    </submittedName>
</protein>
<reference evidence="1 2" key="1">
    <citation type="submission" date="2018-04" db="EMBL/GenBank/DDBJ databases">
        <title>Aerococcus urinae genomes.</title>
        <authorList>
            <person name="Hilt E."/>
            <person name="Gilbert N.M."/>
            <person name="Thomas-White K."/>
            <person name="Putonti C."/>
            <person name="Lewis A.L."/>
            <person name="Visck K.L."/>
            <person name="Wolfe A.J."/>
        </authorList>
    </citation>
    <scope>NUCLEOTIDE SEQUENCE [LARGE SCALE GENOMIC DNA]</scope>
    <source>
        <strain evidence="1 2">UMB7480</strain>
    </source>
</reference>
<accession>A0A2I1L9X5</accession>